<sequence>MALPASHEVLLFLADTNPQVRQLSMSMAVSFSAKGHADRHLLTDKLLDANKKPVTLANGEPFDVLEQLKRLCRDQPLTVHDALTALINICDTPSVAMRIGDADFLAFLVTYIGDSVSLLADLACMLLSNLTKFDAVSARLLDLEVEDRPFYSFLSPLDLQVSLRGMEADPSQPDYEEKKAAAEAATKRIAESMHADRTDKMPALVKLIRAFEEGATVESSSASGANMRSRIEASKKEGESVQPVEMDSHGRPVLKRRSTCNFLASVFANVTVLPKGREFFVTPMAGADSHAADAYPIGRVMVYTEHADLIRRGGVISTLKNVLFVKHGHRLLLAPAPGTMDEDRPSLDVLPYILMPLIDGQELARVDLEDQESLPEACQLVDENKPREKDSALRLMLVECLLLLCTSHYGRESLRQRGAYIVVREAHLAEPKEQIAEAIVRLVNLLKRDESVSSMKDAEVDVDVTAESGHENEEDYMIEEL</sequence>
<dbReference type="AlphaFoldDB" id="A0AAF0ELX9"/>
<gene>
    <name evidence="6" type="primary">HGH1</name>
    <name evidence="6" type="ORF">MNAN1_002247</name>
</gene>
<comment type="similarity">
    <text evidence="1">Belongs to the HGH1 family.</text>
</comment>
<name>A0AAF0ELX9_9BASI</name>
<dbReference type="PANTHER" id="PTHR13387:SF9">
    <property type="entry name" value="PROTEIN HGH1 HOMOLOG"/>
    <property type="match status" value="1"/>
</dbReference>
<evidence type="ECO:0000259" key="5">
    <source>
        <dbReference type="Pfam" id="PF04064"/>
    </source>
</evidence>
<proteinExistence type="inferred from homology"/>
<dbReference type="EMBL" id="CP119895">
    <property type="protein sequence ID" value="WFD27251.1"/>
    <property type="molecule type" value="Genomic_DNA"/>
</dbReference>
<dbReference type="InterPro" id="IPR016024">
    <property type="entry name" value="ARM-type_fold"/>
</dbReference>
<accession>A0AAF0ELX9</accession>
<dbReference type="InterPro" id="IPR007205">
    <property type="entry name" value="Protein_HGH1_N"/>
</dbReference>
<dbReference type="PANTHER" id="PTHR13387">
    <property type="entry name" value="PROTEIN HGH1 HOMOLOG"/>
    <property type="match status" value="1"/>
</dbReference>
<evidence type="ECO:0000313" key="6">
    <source>
        <dbReference type="EMBL" id="WFD27251.1"/>
    </source>
</evidence>
<dbReference type="InterPro" id="IPR007206">
    <property type="entry name" value="Protein_HGH1_C"/>
</dbReference>
<dbReference type="Proteomes" id="UP001213623">
    <property type="component" value="Chromosome 4"/>
</dbReference>
<evidence type="ECO:0000256" key="1">
    <source>
        <dbReference type="ARBA" id="ARBA00006712"/>
    </source>
</evidence>
<feature type="domain" description="Protein HGH1 C-terminal" evidence="5">
    <location>
        <begin position="400"/>
        <end position="451"/>
    </location>
</feature>
<feature type="domain" description="Protein HGH1 N-terminal" evidence="4">
    <location>
        <begin position="112"/>
        <end position="394"/>
    </location>
</feature>
<protein>
    <recommendedName>
        <fullName evidence="2">Protein HGH1 homolog</fullName>
    </recommendedName>
</protein>
<feature type="compositionally biased region" description="Basic and acidic residues" evidence="3">
    <location>
        <begin position="229"/>
        <end position="239"/>
    </location>
</feature>
<reference evidence="6" key="1">
    <citation type="submission" date="2023-03" db="EMBL/GenBank/DDBJ databases">
        <title>Mating type loci evolution in Malassezia.</title>
        <authorList>
            <person name="Coelho M.A."/>
        </authorList>
    </citation>
    <scope>NUCLEOTIDE SEQUENCE</scope>
    <source>
        <strain evidence="6">CBS 9557</strain>
    </source>
</reference>
<dbReference type="InterPro" id="IPR011989">
    <property type="entry name" value="ARM-like"/>
</dbReference>
<evidence type="ECO:0000256" key="2">
    <source>
        <dbReference type="ARBA" id="ARBA00014076"/>
    </source>
</evidence>
<organism evidence="6 7">
    <name type="scientific">Malassezia nana</name>
    <dbReference type="NCBI Taxonomy" id="180528"/>
    <lineage>
        <taxon>Eukaryota</taxon>
        <taxon>Fungi</taxon>
        <taxon>Dikarya</taxon>
        <taxon>Basidiomycota</taxon>
        <taxon>Ustilaginomycotina</taxon>
        <taxon>Malasseziomycetes</taxon>
        <taxon>Malasseziales</taxon>
        <taxon>Malasseziaceae</taxon>
        <taxon>Malassezia</taxon>
    </lineage>
</organism>
<dbReference type="InterPro" id="IPR039717">
    <property type="entry name" value="Hgh1"/>
</dbReference>
<evidence type="ECO:0000313" key="7">
    <source>
        <dbReference type="Proteomes" id="UP001213623"/>
    </source>
</evidence>
<evidence type="ECO:0000259" key="4">
    <source>
        <dbReference type="Pfam" id="PF04063"/>
    </source>
</evidence>
<evidence type="ECO:0000256" key="3">
    <source>
        <dbReference type="SAM" id="MobiDB-lite"/>
    </source>
</evidence>
<dbReference type="SUPFAM" id="SSF48371">
    <property type="entry name" value="ARM repeat"/>
    <property type="match status" value="1"/>
</dbReference>
<dbReference type="Gene3D" id="1.25.10.10">
    <property type="entry name" value="Leucine-rich Repeat Variant"/>
    <property type="match status" value="1"/>
</dbReference>
<dbReference type="Pfam" id="PF04064">
    <property type="entry name" value="DUF384"/>
    <property type="match status" value="1"/>
</dbReference>
<keyword evidence="7" id="KW-1185">Reference proteome</keyword>
<feature type="region of interest" description="Disordered" evidence="3">
    <location>
        <begin position="219"/>
        <end position="249"/>
    </location>
</feature>
<dbReference type="Pfam" id="PF04063">
    <property type="entry name" value="DUF383"/>
    <property type="match status" value="1"/>
</dbReference>